<dbReference type="Proteomes" id="UP000554482">
    <property type="component" value="Unassembled WGS sequence"/>
</dbReference>
<dbReference type="InterPro" id="IPR046848">
    <property type="entry name" value="E_motif"/>
</dbReference>
<feature type="domain" description="Protein kinase" evidence="3">
    <location>
        <begin position="391"/>
        <end position="737"/>
    </location>
</feature>
<dbReference type="GO" id="GO:0004672">
    <property type="term" value="F:protein kinase activity"/>
    <property type="evidence" value="ECO:0007669"/>
    <property type="project" value="InterPro"/>
</dbReference>
<evidence type="ECO:0000313" key="5">
    <source>
        <dbReference type="Proteomes" id="UP000554482"/>
    </source>
</evidence>
<keyword evidence="1" id="KW-0677">Repeat</keyword>
<dbReference type="GO" id="GO:0008270">
    <property type="term" value="F:zinc ion binding"/>
    <property type="evidence" value="ECO:0007669"/>
    <property type="project" value="InterPro"/>
</dbReference>
<dbReference type="Pfam" id="PF01535">
    <property type="entry name" value="PPR"/>
    <property type="match status" value="3"/>
</dbReference>
<dbReference type="InterPro" id="IPR002885">
    <property type="entry name" value="PPR_rpt"/>
</dbReference>
<dbReference type="SUPFAM" id="SSF56112">
    <property type="entry name" value="Protein kinase-like (PK-like)"/>
    <property type="match status" value="1"/>
</dbReference>
<dbReference type="EMBL" id="JABWDY010037054">
    <property type="protein sequence ID" value="KAF5180701.1"/>
    <property type="molecule type" value="Genomic_DNA"/>
</dbReference>
<dbReference type="PROSITE" id="PS50011">
    <property type="entry name" value="PROTEIN_KINASE_DOM"/>
    <property type="match status" value="1"/>
</dbReference>
<evidence type="ECO:0000256" key="1">
    <source>
        <dbReference type="ARBA" id="ARBA00022737"/>
    </source>
</evidence>
<accession>A0A7J6V7Y5</accession>
<dbReference type="PANTHER" id="PTHR47926:SF508">
    <property type="entry name" value="PENTATRICOPEPTIDE REPEAT-CONTAINING PROTEIN"/>
    <property type="match status" value="1"/>
</dbReference>
<dbReference type="Pfam" id="PF14432">
    <property type="entry name" value="DYW_deaminase"/>
    <property type="match status" value="1"/>
</dbReference>
<reference evidence="4 5" key="1">
    <citation type="submission" date="2020-06" db="EMBL/GenBank/DDBJ databases">
        <title>Transcriptomic and genomic resources for Thalictrum thalictroides and T. hernandezii: Facilitating candidate gene discovery in an emerging model plant lineage.</title>
        <authorList>
            <person name="Arias T."/>
            <person name="Riano-Pachon D.M."/>
            <person name="Di Stilio V.S."/>
        </authorList>
    </citation>
    <scope>NUCLEOTIDE SEQUENCE [LARGE SCALE GENOMIC DNA]</scope>
    <source>
        <strain evidence="5">cv. WT478/WT964</strain>
        <tissue evidence="4">Leaves</tissue>
    </source>
</reference>
<dbReference type="GO" id="GO:0009451">
    <property type="term" value="P:RNA modification"/>
    <property type="evidence" value="ECO:0007669"/>
    <property type="project" value="InterPro"/>
</dbReference>
<dbReference type="NCBIfam" id="TIGR00756">
    <property type="entry name" value="PPR"/>
    <property type="match status" value="2"/>
</dbReference>
<evidence type="ECO:0000313" key="4">
    <source>
        <dbReference type="EMBL" id="KAF5180701.1"/>
    </source>
</evidence>
<evidence type="ECO:0000259" key="3">
    <source>
        <dbReference type="PROSITE" id="PS50011"/>
    </source>
</evidence>
<dbReference type="GO" id="GO:0005524">
    <property type="term" value="F:ATP binding"/>
    <property type="evidence" value="ECO:0007669"/>
    <property type="project" value="InterPro"/>
</dbReference>
<keyword evidence="5" id="KW-1185">Reference proteome</keyword>
<dbReference type="InterPro" id="IPR000719">
    <property type="entry name" value="Prot_kinase_dom"/>
</dbReference>
<dbReference type="PANTHER" id="PTHR47926">
    <property type="entry name" value="PENTATRICOPEPTIDE REPEAT-CONTAINING PROTEIN"/>
    <property type="match status" value="1"/>
</dbReference>
<proteinExistence type="predicted"/>
<gene>
    <name evidence="4" type="ORF">FRX31_029711</name>
</gene>
<organism evidence="4 5">
    <name type="scientific">Thalictrum thalictroides</name>
    <name type="common">Rue-anemone</name>
    <name type="synonym">Anemone thalictroides</name>
    <dbReference type="NCBI Taxonomy" id="46969"/>
    <lineage>
        <taxon>Eukaryota</taxon>
        <taxon>Viridiplantae</taxon>
        <taxon>Streptophyta</taxon>
        <taxon>Embryophyta</taxon>
        <taxon>Tracheophyta</taxon>
        <taxon>Spermatophyta</taxon>
        <taxon>Magnoliopsida</taxon>
        <taxon>Ranunculales</taxon>
        <taxon>Ranunculaceae</taxon>
        <taxon>Thalictroideae</taxon>
        <taxon>Thalictrum</taxon>
    </lineage>
</organism>
<evidence type="ECO:0000256" key="2">
    <source>
        <dbReference type="PROSITE-ProRule" id="PRU00708"/>
    </source>
</evidence>
<dbReference type="FunFam" id="1.25.40.10:FF:000474">
    <property type="entry name" value="Pentatricopeptide repeat protein PPR986-12"/>
    <property type="match status" value="1"/>
</dbReference>
<dbReference type="InterPro" id="IPR046960">
    <property type="entry name" value="PPR_At4g14850-like_plant"/>
</dbReference>
<dbReference type="AlphaFoldDB" id="A0A7J6V7Y5"/>
<name>A0A7J6V7Y5_THATH</name>
<protein>
    <submittedName>
        <fullName evidence="4">Pentatricopeptide repeat-containing protein</fullName>
    </submittedName>
</protein>
<dbReference type="InterPro" id="IPR011990">
    <property type="entry name" value="TPR-like_helical_dom_sf"/>
</dbReference>
<dbReference type="InterPro" id="IPR032867">
    <property type="entry name" value="DYW_dom"/>
</dbReference>
<dbReference type="Pfam" id="PF00069">
    <property type="entry name" value="Pkinase"/>
    <property type="match status" value="1"/>
</dbReference>
<dbReference type="Pfam" id="PF20430">
    <property type="entry name" value="Eplus_motif"/>
    <property type="match status" value="1"/>
</dbReference>
<sequence>MSQLKQIHARTLRTATLQHPDTLFLFSRIVHFSTNNDIDYASRLLYHIHNPNSFIWNTIIRGYAWSSDRKEEAILIYRAMLEDGSVALDKHTFPFVLKACAFLFAFFEGKQVHNQIVKLGFDKDTYVNNSLIHFYVSCGHLDLATKVFEEMSERSLVSWNVMIDGYVQFGEFDTALRMFVEVQKLFEPDGFTMQSVICACTGLGVLSLGMWAHAYLLRKCELSVKSDVLVNNSVLDMYFKCGALDLACQVFQRMSKRDVTSWNLMILGFALHGKVQEALDAFTSMCKINSLMPNSVTFVGVLSACKHGNLVGQGRKYFELMCNDYKIEPQVEHYGCIVDLLGRDGLINEALDLVSAMPMKPDVVIWRSLLDACSKQNVNVELSEDIAQRTLESEGGICSGVYVLLSRVYASADRWNDVGLVRKLMSEKGITKEPGCSLIEVDGEVHKFLAGDTSHPCSIEIYCSLSNIEERLESAGYVPDLSQAPMVNEISDQKQHSLSLHSERLAIAFGLLNVRPGMPIRIFKNLRVCNDCHTVTKLISSIFGVEIIVRDRARFHHFKDGLCSCRDYCIEGLVYLHNHGIIHRYVKAGNILLKASSALQLGELNFSACDFYSGDRQYARHTCMGRPCWVTPEVVNSSGSYDFKVDIWSFAVCYFCTRACLWSCTIFLVFYSGVNMNMEGASSRKLLMANVVDVCKKIEGQVVQQRGRFKVTSEKLQFVSYATKKSYSVRRAVSLCR</sequence>
<feature type="repeat" description="PPR" evidence="2">
    <location>
        <begin position="124"/>
        <end position="158"/>
    </location>
</feature>
<comment type="caution">
    <text evidence="4">The sequence shown here is derived from an EMBL/GenBank/DDBJ whole genome shotgun (WGS) entry which is preliminary data.</text>
</comment>
<dbReference type="Pfam" id="PF20431">
    <property type="entry name" value="E_motif"/>
    <property type="match status" value="1"/>
</dbReference>
<dbReference type="SMART" id="SM00220">
    <property type="entry name" value="S_TKc"/>
    <property type="match status" value="1"/>
</dbReference>
<dbReference type="FunFam" id="1.25.40.10:FF:000470">
    <property type="entry name" value="Pentatricopeptide repeat-containing protein At5g66520"/>
    <property type="match status" value="1"/>
</dbReference>
<dbReference type="OrthoDB" id="185373at2759"/>
<dbReference type="PROSITE" id="PS51375">
    <property type="entry name" value="PPR"/>
    <property type="match status" value="3"/>
</dbReference>
<dbReference type="GO" id="GO:0003723">
    <property type="term" value="F:RNA binding"/>
    <property type="evidence" value="ECO:0007669"/>
    <property type="project" value="InterPro"/>
</dbReference>
<dbReference type="Gene3D" id="1.10.510.10">
    <property type="entry name" value="Transferase(Phosphotransferase) domain 1"/>
    <property type="match status" value="1"/>
</dbReference>
<dbReference type="Gene3D" id="1.25.40.10">
    <property type="entry name" value="Tetratricopeptide repeat domain"/>
    <property type="match status" value="4"/>
</dbReference>
<dbReference type="InterPro" id="IPR011009">
    <property type="entry name" value="Kinase-like_dom_sf"/>
</dbReference>
<feature type="repeat" description="PPR" evidence="2">
    <location>
        <begin position="52"/>
        <end position="87"/>
    </location>
</feature>
<dbReference type="InterPro" id="IPR046849">
    <property type="entry name" value="E2_motif"/>
</dbReference>
<dbReference type="Pfam" id="PF13041">
    <property type="entry name" value="PPR_2"/>
    <property type="match status" value="1"/>
</dbReference>
<feature type="repeat" description="PPR" evidence="2">
    <location>
        <begin position="227"/>
        <end position="261"/>
    </location>
</feature>